<reference evidence="1" key="1">
    <citation type="submission" date="2021-01" db="EMBL/GenBank/DDBJ databases">
        <title>Whole genome shotgun sequence of Virgisporangium ochraceum NBRC 16418.</title>
        <authorList>
            <person name="Komaki H."/>
            <person name="Tamura T."/>
        </authorList>
    </citation>
    <scope>NUCLEOTIDE SEQUENCE</scope>
    <source>
        <strain evidence="1">NBRC 16418</strain>
    </source>
</reference>
<evidence type="ECO:0000313" key="1">
    <source>
        <dbReference type="EMBL" id="GIJ68740.1"/>
    </source>
</evidence>
<dbReference type="EMBL" id="BOPH01000047">
    <property type="protein sequence ID" value="GIJ68740.1"/>
    <property type="molecule type" value="Genomic_DNA"/>
</dbReference>
<proteinExistence type="predicted"/>
<organism evidence="1 2">
    <name type="scientific">Virgisporangium ochraceum</name>
    <dbReference type="NCBI Taxonomy" id="65505"/>
    <lineage>
        <taxon>Bacteria</taxon>
        <taxon>Bacillati</taxon>
        <taxon>Actinomycetota</taxon>
        <taxon>Actinomycetes</taxon>
        <taxon>Micromonosporales</taxon>
        <taxon>Micromonosporaceae</taxon>
        <taxon>Virgisporangium</taxon>
    </lineage>
</organism>
<dbReference type="AlphaFoldDB" id="A0A8J4EAW1"/>
<evidence type="ECO:0000313" key="2">
    <source>
        <dbReference type="Proteomes" id="UP000635606"/>
    </source>
</evidence>
<dbReference type="Proteomes" id="UP000635606">
    <property type="component" value="Unassembled WGS sequence"/>
</dbReference>
<gene>
    <name evidence="1" type="ORF">Voc01_036570</name>
</gene>
<sequence length="98" mass="11161">MEDMPASLWPAQRRYPAAPVPLGTIKFRERGMAWTWRYEDAQGGALDGPNEAFASQSDAESWIGQSWRELSARGVLRVALYEENRLEYRMPLTPATTE</sequence>
<comment type="caution">
    <text evidence="1">The sequence shown here is derived from an EMBL/GenBank/DDBJ whole genome shotgun (WGS) entry which is preliminary data.</text>
</comment>
<name>A0A8J4EAW1_9ACTN</name>
<accession>A0A8J4EAW1</accession>
<keyword evidence="2" id="KW-1185">Reference proteome</keyword>
<protein>
    <submittedName>
        <fullName evidence="1">Uncharacterized protein</fullName>
    </submittedName>
</protein>